<sequence>FLRQIVTATGDGSLAAQTAQQYVEELKNAVEV</sequence>
<gene>
    <name evidence="1" type="ORF">SAMN05421781_2486</name>
</gene>
<dbReference type="EMBL" id="FNNC01000006">
    <property type="protein sequence ID" value="SDW83891.1"/>
    <property type="molecule type" value="Genomic_DNA"/>
</dbReference>
<organism evidence="1 2">
    <name type="scientific">Marinococcus luteus</name>
    <dbReference type="NCBI Taxonomy" id="1122204"/>
    <lineage>
        <taxon>Bacteria</taxon>
        <taxon>Bacillati</taxon>
        <taxon>Bacillota</taxon>
        <taxon>Bacilli</taxon>
        <taxon>Bacillales</taxon>
        <taxon>Bacillaceae</taxon>
        <taxon>Marinococcus</taxon>
    </lineage>
</organism>
<name>A0A1H2WTJ9_9BACI</name>
<reference evidence="1 2" key="1">
    <citation type="submission" date="2016-10" db="EMBL/GenBank/DDBJ databases">
        <authorList>
            <person name="de Groot N.N."/>
        </authorList>
    </citation>
    <scope>NUCLEOTIDE SEQUENCE [LARGE SCALE GENOMIC DNA]</scope>
    <source>
        <strain evidence="1 2">DSM 23126</strain>
    </source>
</reference>
<accession>A0A1H2WTJ9</accession>
<evidence type="ECO:0000313" key="2">
    <source>
        <dbReference type="Proteomes" id="UP000199488"/>
    </source>
</evidence>
<dbReference type="Gene3D" id="3.50.50.60">
    <property type="entry name" value="FAD/NAD(P)-binding domain"/>
    <property type="match status" value="1"/>
</dbReference>
<feature type="non-terminal residue" evidence="1">
    <location>
        <position position="1"/>
    </location>
</feature>
<dbReference type="Proteomes" id="UP000199488">
    <property type="component" value="Unassembled WGS sequence"/>
</dbReference>
<proteinExistence type="predicted"/>
<protein>
    <submittedName>
        <fullName evidence="1">Thioredoxin reductase (NADPH)</fullName>
    </submittedName>
</protein>
<dbReference type="AlphaFoldDB" id="A0A1H2WTJ9"/>
<keyword evidence="2" id="KW-1185">Reference proteome</keyword>
<evidence type="ECO:0000313" key="1">
    <source>
        <dbReference type="EMBL" id="SDW83891.1"/>
    </source>
</evidence>
<dbReference type="InterPro" id="IPR036188">
    <property type="entry name" value="FAD/NAD-bd_sf"/>
</dbReference>